<dbReference type="STRING" id="1817824.A2751_02485"/>
<name>A0A1F5NJQ2_9BACT</name>
<dbReference type="AlphaFoldDB" id="A0A1F5NJQ2"/>
<dbReference type="EMBL" id="MFEK01000016">
    <property type="protein sequence ID" value="OGE77889.1"/>
    <property type="molecule type" value="Genomic_DNA"/>
</dbReference>
<sequence length="183" mass="20713">MSMTIIWLTSEGKDILQRFGEAKGDLKKAKFENSHWHNFLYDFSHGENPLRSLLGDFTLRKIQPYDMQALICDAGPLGILDPTVVEPALPMGLPEYWVEKVTMRTTIVDNFRKDGRYRCQNGTIVAMQDYVYSPNSIDLVQRLSVQANTVAAAKDILRAFLAGELFPEAGEDFTAPQQERPNN</sequence>
<evidence type="ECO:0000313" key="1">
    <source>
        <dbReference type="EMBL" id="OGE77889.1"/>
    </source>
</evidence>
<evidence type="ECO:0000313" key="2">
    <source>
        <dbReference type="Proteomes" id="UP000176864"/>
    </source>
</evidence>
<reference evidence="1 2" key="1">
    <citation type="journal article" date="2016" name="Nat. Commun.">
        <title>Thousands of microbial genomes shed light on interconnected biogeochemical processes in an aquifer system.</title>
        <authorList>
            <person name="Anantharaman K."/>
            <person name="Brown C.T."/>
            <person name="Hug L.A."/>
            <person name="Sharon I."/>
            <person name="Castelle C.J."/>
            <person name="Probst A.J."/>
            <person name="Thomas B.C."/>
            <person name="Singh A."/>
            <person name="Wilkins M.J."/>
            <person name="Karaoz U."/>
            <person name="Brodie E.L."/>
            <person name="Williams K.H."/>
            <person name="Hubbard S.S."/>
            <person name="Banfield J.F."/>
        </authorList>
    </citation>
    <scope>NUCLEOTIDE SEQUENCE [LARGE SCALE GENOMIC DNA]</scope>
</reference>
<organism evidence="1 2">
    <name type="scientific">Candidatus Doudnabacteria bacterium RIFCSPHIGHO2_01_FULL_46_14</name>
    <dbReference type="NCBI Taxonomy" id="1817824"/>
    <lineage>
        <taxon>Bacteria</taxon>
        <taxon>Candidatus Doudnaibacteriota</taxon>
    </lineage>
</organism>
<comment type="caution">
    <text evidence="1">The sequence shown here is derived from an EMBL/GenBank/DDBJ whole genome shotgun (WGS) entry which is preliminary data.</text>
</comment>
<proteinExistence type="predicted"/>
<dbReference type="Proteomes" id="UP000176864">
    <property type="component" value="Unassembled WGS sequence"/>
</dbReference>
<accession>A0A1F5NJQ2</accession>
<gene>
    <name evidence="1" type="ORF">A2751_02485</name>
</gene>
<protein>
    <submittedName>
        <fullName evidence="1">Uncharacterized protein</fullName>
    </submittedName>
</protein>